<dbReference type="PANTHER" id="PTHR45766:SF6">
    <property type="entry name" value="SWI_SNF-RELATED MATRIX-ASSOCIATED ACTIN-DEPENDENT REGULATOR OF CHROMATIN SUBFAMILY A-LIKE PROTEIN 1"/>
    <property type="match status" value="1"/>
</dbReference>
<comment type="caution">
    <text evidence="3">The sequence shown here is derived from an EMBL/GenBank/DDBJ whole genome shotgun (WGS) entry which is preliminary data.</text>
</comment>
<keyword evidence="4" id="KW-1185">Reference proteome</keyword>
<evidence type="ECO:0000313" key="4">
    <source>
        <dbReference type="Proteomes" id="UP001217089"/>
    </source>
</evidence>
<name>A0ABQ9EUF4_TEGGR</name>
<dbReference type="Proteomes" id="UP001217089">
    <property type="component" value="Unassembled WGS sequence"/>
</dbReference>
<sequence length="198" mass="22689">MSYNFYYNLASYTEFLKQQTIVTTTALDGKKKKLEADQGEKFQINILSNADVYVKPDNEDVDLSQMLSSQQAGHSLYNNFMPLDVELGNQDDLPDILLHPSNMKLVQRFVREWNREYEDVKSGKTTCTQRHWTKFWHADHIKPVWEGGGECDIDNLRTLCVLCHMKVTAEQAKKRAHVRRLSSAAGAGNITAFFQPVT</sequence>
<dbReference type="Gene3D" id="1.10.30.50">
    <property type="match status" value="1"/>
</dbReference>
<dbReference type="InterPro" id="IPR002711">
    <property type="entry name" value="HNH"/>
</dbReference>
<protein>
    <recommendedName>
        <fullName evidence="2">HNH domain-containing protein</fullName>
    </recommendedName>
</protein>
<keyword evidence="1" id="KW-0378">Hydrolase</keyword>
<dbReference type="CDD" id="cd00085">
    <property type="entry name" value="HNHc"/>
    <property type="match status" value="1"/>
</dbReference>
<proteinExistence type="predicted"/>
<dbReference type="InterPro" id="IPR003615">
    <property type="entry name" value="HNH_nuc"/>
</dbReference>
<dbReference type="EMBL" id="JARBDR010000657">
    <property type="protein sequence ID" value="KAJ8308699.1"/>
    <property type="molecule type" value="Genomic_DNA"/>
</dbReference>
<evidence type="ECO:0000256" key="1">
    <source>
        <dbReference type="ARBA" id="ARBA00022801"/>
    </source>
</evidence>
<accession>A0ABQ9EUF4</accession>
<dbReference type="Pfam" id="PF01844">
    <property type="entry name" value="HNH"/>
    <property type="match status" value="1"/>
</dbReference>
<evidence type="ECO:0000259" key="2">
    <source>
        <dbReference type="Pfam" id="PF01844"/>
    </source>
</evidence>
<reference evidence="3 4" key="1">
    <citation type="submission" date="2022-12" db="EMBL/GenBank/DDBJ databases">
        <title>Chromosome-level genome of Tegillarca granosa.</title>
        <authorList>
            <person name="Kim J."/>
        </authorList>
    </citation>
    <scope>NUCLEOTIDE SEQUENCE [LARGE SCALE GENOMIC DNA]</scope>
    <source>
        <strain evidence="3">Teg-2019</strain>
        <tissue evidence="3">Adductor muscle</tissue>
    </source>
</reference>
<gene>
    <name evidence="3" type="ORF">KUTeg_013573</name>
</gene>
<organism evidence="3 4">
    <name type="scientific">Tegillarca granosa</name>
    <name type="common">Malaysian cockle</name>
    <name type="synonym">Anadara granosa</name>
    <dbReference type="NCBI Taxonomy" id="220873"/>
    <lineage>
        <taxon>Eukaryota</taxon>
        <taxon>Metazoa</taxon>
        <taxon>Spiralia</taxon>
        <taxon>Lophotrochozoa</taxon>
        <taxon>Mollusca</taxon>
        <taxon>Bivalvia</taxon>
        <taxon>Autobranchia</taxon>
        <taxon>Pteriomorphia</taxon>
        <taxon>Arcoida</taxon>
        <taxon>Arcoidea</taxon>
        <taxon>Arcidae</taxon>
        <taxon>Tegillarca</taxon>
    </lineage>
</organism>
<evidence type="ECO:0000313" key="3">
    <source>
        <dbReference type="EMBL" id="KAJ8308699.1"/>
    </source>
</evidence>
<dbReference type="PANTHER" id="PTHR45766">
    <property type="entry name" value="DNA ANNEALING HELICASE AND ENDONUCLEASE ZRANB3 FAMILY MEMBER"/>
    <property type="match status" value="1"/>
</dbReference>
<feature type="domain" description="HNH" evidence="2">
    <location>
        <begin position="127"/>
        <end position="169"/>
    </location>
</feature>